<evidence type="ECO:0000256" key="2">
    <source>
        <dbReference type="ARBA" id="ARBA00023082"/>
    </source>
</evidence>
<comment type="caution">
    <text evidence="6">The sequence shown here is derived from an EMBL/GenBank/DDBJ whole genome shotgun (WGS) entry which is preliminary data.</text>
</comment>
<sequence length="149" mass="17364">MEYTEQDVLDNMGLVYKIAHFMRPRHMSCLVDFDDLVSEGTLGLINALEHWDPEKGAKLSTYAGIRIRGQMLDAHRKSFLQSRTDQRQGLPFPKYVHLDAASYEDDEETFHDLVPGKFLSEQDLINRLDVTLVWEKMWHRLRAGEKKTV</sequence>
<dbReference type="InterPro" id="IPR000943">
    <property type="entry name" value="RNA_pol_sigma70"/>
</dbReference>
<dbReference type="InterPro" id="IPR014284">
    <property type="entry name" value="RNA_pol_sigma-70_dom"/>
</dbReference>
<feature type="non-terminal residue" evidence="6">
    <location>
        <position position="149"/>
    </location>
</feature>
<dbReference type="EMBL" id="LAZR01067724">
    <property type="protein sequence ID" value="KKK51013.1"/>
    <property type="molecule type" value="Genomic_DNA"/>
</dbReference>
<accession>A0A0F8W352</accession>
<feature type="domain" description="RNA polymerase sigma-70" evidence="5">
    <location>
        <begin position="35"/>
        <end position="48"/>
    </location>
</feature>
<evidence type="ECO:0000313" key="6">
    <source>
        <dbReference type="EMBL" id="KKK51013.1"/>
    </source>
</evidence>
<name>A0A0F8W352_9ZZZZ</name>
<organism evidence="6">
    <name type="scientific">marine sediment metagenome</name>
    <dbReference type="NCBI Taxonomy" id="412755"/>
    <lineage>
        <taxon>unclassified sequences</taxon>
        <taxon>metagenomes</taxon>
        <taxon>ecological metagenomes</taxon>
    </lineage>
</organism>
<dbReference type="AlphaFoldDB" id="A0A0F8W352"/>
<evidence type="ECO:0000256" key="3">
    <source>
        <dbReference type="ARBA" id="ARBA00023125"/>
    </source>
</evidence>
<dbReference type="Gene3D" id="1.10.1740.10">
    <property type="match status" value="1"/>
</dbReference>
<dbReference type="InterPro" id="IPR007627">
    <property type="entry name" value="RNA_pol_sigma70_r2"/>
</dbReference>
<reference evidence="6" key="1">
    <citation type="journal article" date="2015" name="Nature">
        <title>Complex archaea that bridge the gap between prokaryotes and eukaryotes.</title>
        <authorList>
            <person name="Spang A."/>
            <person name="Saw J.H."/>
            <person name="Jorgensen S.L."/>
            <person name="Zaremba-Niedzwiedzka K."/>
            <person name="Martijn J."/>
            <person name="Lind A.E."/>
            <person name="van Eijk R."/>
            <person name="Schleper C."/>
            <person name="Guy L."/>
            <person name="Ettema T.J."/>
        </authorList>
    </citation>
    <scope>NUCLEOTIDE SEQUENCE</scope>
</reference>
<keyword evidence="2" id="KW-0731">Sigma factor</keyword>
<dbReference type="Pfam" id="PF04542">
    <property type="entry name" value="Sigma70_r2"/>
    <property type="match status" value="1"/>
</dbReference>
<evidence type="ECO:0000256" key="1">
    <source>
        <dbReference type="ARBA" id="ARBA00023015"/>
    </source>
</evidence>
<proteinExistence type="predicted"/>
<dbReference type="GO" id="GO:0016987">
    <property type="term" value="F:sigma factor activity"/>
    <property type="evidence" value="ECO:0007669"/>
    <property type="project" value="UniProtKB-KW"/>
</dbReference>
<dbReference type="PROSITE" id="PS00715">
    <property type="entry name" value="SIGMA70_1"/>
    <property type="match status" value="1"/>
</dbReference>
<keyword evidence="3" id="KW-0238">DNA-binding</keyword>
<dbReference type="SUPFAM" id="SSF88946">
    <property type="entry name" value="Sigma2 domain of RNA polymerase sigma factors"/>
    <property type="match status" value="1"/>
</dbReference>
<dbReference type="GO" id="GO:0006352">
    <property type="term" value="P:DNA-templated transcription initiation"/>
    <property type="evidence" value="ECO:0007669"/>
    <property type="project" value="InterPro"/>
</dbReference>
<keyword evidence="1" id="KW-0805">Transcription regulation</keyword>
<evidence type="ECO:0000256" key="4">
    <source>
        <dbReference type="ARBA" id="ARBA00023163"/>
    </source>
</evidence>
<gene>
    <name evidence="6" type="ORF">LCGC14_3119210</name>
</gene>
<evidence type="ECO:0000259" key="5">
    <source>
        <dbReference type="PROSITE" id="PS00715"/>
    </source>
</evidence>
<protein>
    <recommendedName>
        <fullName evidence="5">RNA polymerase sigma-70 domain-containing protein</fullName>
    </recommendedName>
</protein>
<dbReference type="GO" id="GO:0003677">
    <property type="term" value="F:DNA binding"/>
    <property type="evidence" value="ECO:0007669"/>
    <property type="project" value="UniProtKB-KW"/>
</dbReference>
<dbReference type="PANTHER" id="PTHR30385">
    <property type="entry name" value="SIGMA FACTOR F FLAGELLAR"/>
    <property type="match status" value="1"/>
</dbReference>
<dbReference type="InterPro" id="IPR013325">
    <property type="entry name" value="RNA_pol_sigma_r2"/>
</dbReference>
<keyword evidence="4" id="KW-0804">Transcription</keyword>
<dbReference type="NCBIfam" id="TIGR02937">
    <property type="entry name" value="sigma70-ECF"/>
    <property type="match status" value="1"/>
</dbReference>